<evidence type="ECO:0000256" key="1">
    <source>
        <dbReference type="SAM" id="MobiDB-lite"/>
    </source>
</evidence>
<protein>
    <submittedName>
        <fullName evidence="2">Spermidine/putrescine ABC transporter ATP-binding protein</fullName>
    </submittedName>
</protein>
<dbReference type="GO" id="GO:0005524">
    <property type="term" value="F:ATP binding"/>
    <property type="evidence" value="ECO:0007669"/>
    <property type="project" value="UniProtKB-KW"/>
</dbReference>
<keyword evidence="2" id="KW-0067">ATP-binding</keyword>
<comment type="caution">
    <text evidence="2">The sequence shown here is derived from an EMBL/GenBank/DDBJ whole genome shotgun (WGS) entry which is preliminary data.</text>
</comment>
<dbReference type="EMBL" id="SZOD01000652">
    <property type="protein sequence ID" value="TKI81860.1"/>
    <property type="molecule type" value="Genomic_DNA"/>
</dbReference>
<name>A0A4U3A4X0_BACMY</name>
<reference evidence="2 3" key="1">
    <citation type="journal article" date="2019" name="Environ. Microbiol.">
        <title>An active ?-lactamase is a part of an orchestrated cell wall stress resistance network of Bacillus subtilis and related rhizosphere species.</title>
        <authorList>
            <person name="Bucher T."/>
            <person name="Keren-Paz A."/>
            <person name="Hausser J."/>
            <person name="Olender T."/>
            <person name="Cytryn E."/>
            <person name="Kolodkin-Gal I."/>
        </authorList>
    </citation>
    <scope>NUCLEOTIDE SEQUENCE [LARGE SCALE GENOMIC DNA]</scope>
    <source>
        <strain evidence="2 3">I186</strain>
    </source>
</reference>
<organism evidence="2 3">
    <name type="scientific">Bacillus mycoides</name>
    <dbReference type="NCBI Taxonomy" id="1405"/>
    <lineage>
        <taxon>Bacteria</taxon>
        <taxon>Bacillati</taxon>
        <taxon>Bacillota</taxon>
        <taxon>Bacilli</taxon>
        <taxon>Bacillales</taxon>
        <taxon>Bacillaceae</taxon>
        <taxon>Bacillus</taxon>
        <taxon>Bacillus cereus group</taxon>
    </lineage>
</organism>
<dbReference type="AlphaFoldDB" id="A0A4U3A4X0"/>
<proteinExistence type="predicted"/>
<gene>
    <name evidence="2" type="ORF">FC701_23550</name>
</gene>
<dbReference type="Proteomes" id="UP000305524">
    <property type="component" value="Unassembled WGS sequence"/>
</dbReference>
<evidence type="ECO:0000313" key="3">
    <source>
        <dbReference type="Proteomes" id="UP000305524"/>
    </source>
</evidence>
<accession>A0A4U3A4X0</accession>
<feature type="region of interest" description="Disordered" evidence="1">
    <location>
        <begin position="15"/>
        <end position="40"/>
    </location>
</feature>
<sequence length="40" mass="4378">MLLSQENFLFSPALTGSKIPTKKSNWSLTARKSPIGEANN</sequence>
<evidence type="ECO:0000313" key="2">
    <source>
        <dbReference type="EMBL" id="TKI81860.1"/>
    </source>
</evidence>
<keyword evidence="2" id="KW-0547">Nucleotide-binding</keyword>